<dbReference type="OrthoDB" id="2148418at2759"/>
<feature type="region of interest" description="Disordered" evidence="1">
    <location>
        <begin position="284"/>
        <end position="303"/>
    </location>
</feature>
<dbReference type="Pfam" id="PF07802">
    <property type="entry name" value="GCK"/>
    <property type="match status" value="1"/>
</dbReference>
<feature type="compositionally biased region" description="Low complexity" evidence="1">
    <location>
        <begin position="158"/>
        <end position="171"/>
    </location>
</feature>
<reference evidence="3" key="1">
    <citation type="submission" date="2020-07" db="EMBL/GenBank/DDBJ databases">
        <title>Genome sequence and genetic diversity analysis of an under-domesticated orphan crop, white fonio (Digitaria exilis).</title>
        <authorList>
            <person name="Bennetzen J.L."/>
            <person name="Chen S."/>
            <person name="Ma X."/>
            <person name="Wang X."/>
            <person name="Yssel A.E.J."/>
            <person name="Chaluvadi S.R."/>
            <person name="Johnson M."/>
            <person name="Gangashetty P."/>
            <person name="Hamidou F."/>
            <person name="Sanogo M.D."/>
            <person name="Zwaenepoel A."/>
            <person name="Wallace J."/>
            <person name="Van De Peer Y."/>
            <person name="Van Deynze A."/>
        </authorList>
    </citation>
    <scope>NUCLEOTIDE SEQUENCE</scope>
    <source>
        <tissue evidence="3">Leaves</tissue>
    </source>
</reference>
<organism evidence="3 4">
    <name type="scientific">Digitaria exilis</name>
    <dbReference type="NCBI Taxonomy" id="1010633"/>
    <lineage>
        <taxon>Eukaryota</taxon>
        <taxon>Viridiplantae</taxon>
        <taxon>Streptophyta</taxon>
        <taxon>Embryophyta</taxon>
        <taxon>Tracheophyta</taxon>
        <taxon>Spermatophyta</taxon>
        <taxon>Magnoliopsida</taxon>
        <taxon>Liliopsida</taxon>
        <taxon>Poales</taxon>
        <taxon>Poaceae</taxon>
        <taxon>PACMAD clade</taxon>
        <taxon>Panicoideae</taxon>
        <taxon>Panicodae</taxon>
        <taxon>Paniceae</taxon>
        <taxon>Anthephorinae</taxon>
        <taxon>Digitaria</taxon>
    </lineage>
</organism>
<evidence type="ECO:0000313" key="4">
    <source>
        <dbReference type="Proteomes" id="UP000636709"/>
    </source>
</evidence>
<sequence length="410" mass="44632">MGRRAASVMGAKRLDEERKRTTWCSDGHSQTAGVFGCLHQPQQVFGWLNGRLGLAPRMQPNAGINRFWRAWLMGGTHHHGEKTIANQSAVGLSGREVLYGLENTYENARNQPRLGYQHQLLRRRRRRRLLIILLPAREPPPPPLARAVRSHPKAMATQASPAQESSAPAVAEQEEAPREPCPPEAATEPGAPAAAEKKVEVEEEEEEGECGLCLFMDDGGCKDAFMAWEECVAAVAAQEEDGKVMAERCREATSNLIKCMSAHADYYAPVLRAPQAFNQRVEAAAKGEPAASPQQADSVTGVGKKKEETGVVVSYNFVAITQAENLQARASVKDGNQLVIGDVAAGEAEASQLAHRCDSERLRDTPRVVQGEPEALSAQAETLQLRACFACGLVHAATADFRTELEREVL</sequence>
<gene>
    <name evidence="3" type="ORF">HU200_005085</name>
</gene>
<proteinExistence type="predicted"/>
<dbReference type="PANTHER" id="PTHR34357">
    <property type="entry name" value="F7A19.14 PROTEIN-RELATED"/>
    <property type="match status" value="1"/>
</dbReference>
<dbReference type="Gene3D" id="1.10.287.2900">
    <property type="match status" value="1"/>
</dbReference>
<keyword evidence="4" id="KW-1185">Reference proteome</keyword>
<dbReference type="AlphaFoldDB" id="A0A835FTT0"/>
<dbReference type="Proteomes" id="UP000636709">
    <property type="component" value="Unassembled WGS sequence"/>
</dbReference>
<feature type="compositionally biased region" description="Low complexity" evidence="1">
    <location>
        <begin position="184"/>
        <end position="194"/>
    </location>
</feature>
<evidence type="ECO:0000256" key="1">
    <source>
        <dbReference type="SAM" id="MobiDB-lite"/>
    </source>
</evidence>
<dbReference type="SMART" id="SM01227">
    <property type="entry name" value="GCK"/>
    <property type="match status" value="1"/>
</dbReference>
<feature type="region of interest" description="Disordered" evidence="1">
    <location>
        <begin position="141"/>
        <end position="202"/>
    </location>
</feature>
<dbReference type="InterPro" id="IPR012891">
    <property type="entry name" value="GCK_dom"/>
</dbReference>
<accession>A0A835FTT0</accession>
<feature type="domain" description="GCK" evidence="2">
    <location>
        <begin position="208"/>
        <end position="285"/>
    </location>
</feature>
<name>A0A835FTT0_9POAL</name>
<evidence type="ECO:0000313" key="3">
    <source>
        <dbReference type="EMBL" id="KAF8775035.1"/>
    </source>
</evidence>
<dbReference type="EMBL" id="JACEFO010000338">
    <property type="protein sequence ID" value="KAF8775035.1"/>
    <property type="molecule type" value="Genomic_DNA"/>
</dbReference>
<comment type="caution">
    <text evidence="3">The sequence shown here is derived from an EMBL/GenBank/DDBJ whole genome shotgun (WGS) entry which is preliminary data.</text>
</comment>
<dbReference type="PANTHER" id="PTHR34357:SF2">
    <property type="entry name" value="F26F24.3-RELATED"/>
    <property type="match status" value="1"/>
</dbReference>
<evidence type="ECO:0000259" key="2">
    <source>
        <dbReference type="SMART" id="SM01227"/>
    </source>
</evidence>
<protein>
    <recommendedName>
        <fullName evidence="2">GCK domain-containing protein</fullName>
    </recommendedName>
</protein>